<accession>A0A177EXS1</accession>
<keyword evidence="2" id="KW-1185">Reference proteome</keyword>
<reference evidence="1 2" key="1">
    <citation type="submission" date="2016-03" db="EMBL/GenBank/DDBJ databases">
        <title>Draft genome sequence of the Fonsecaea monophora CBS 269.37.</title>
        <authorList>
            <person name="Bombassaro A."/>
            <person name="Vinicius W.A."/>
            <person name="De Hoog S."/>
            <person name="Sun J."/>
            <person name="Souza E.M."/>
            <person name="Raittz R.T."/>
            <person name="Costa F."/>
            <person name="Leao A.C."/>
            <person name="Tadra-Sfeir M.Z."/>
            <person name="Baura V."/>
            <person name="Balsanelli E."/>
            <person name="Pedrosa F.O."/>
            <person name="Moreno L.F."/>
            <person name="Steffens M.B."/>
            <person name="Xi L."/>
            <person name="Bocca A.L."/>
            <person name="Felipe M.S."/>
            <person name="Teixeira M."/>
            <person name="Telles Filho F.Q."/>
            <person name="Azevedo C.M."/>
            <person name="Gomes R."/>
            <person name="Vicente V.A."/>
        </authorList>
    </citation>
    <scope>NUCLEOTIDE SEQUENCE [LARGE SCALE GENOMIC DNA]</scope>
    <source>
        <strain evidence="1 2">CBS 269.37</strain>
    </source>
</reference>
<name>A0A177EXS1_9EURO</name>
<protein>
    <submittedName>
        <fullName evidence="1">Uncharacterized protein</fullName>
    </submittedName>
</protein>
<gene>
    <name evidence="1" type="ORF">AYO21_09391</name>
</gene>
<dbReference type="AlphaFoldDB" id="A0A177EXS1"/>
<dbReference type="RefSeq" id="XP_022508358.1">
    <property type="nucleotide sequence ID" value="XM_022659326.1"/>
</dbReference>
<evidence type="ECO:0000313" key="1">
    <source>
        <dbReference type="EMBL" id="OAG36406.1"/>
    </source>
</evidence>
<dbReference type="GeneID" id="34604526"/>
<comment type="caution">
    <text evidence="1">The sequence shown here is derived from an EMBL/GenBank/DDBJ whole genome shotgun (WGS) entry which is preliminary data.</text>
</comment>
<dbReference type="OrthoDB" id="5330858at2759"/>
<dbReference type="Proteomes" id="UP000077002">
    <property type="component" value="Unassembled WGS sequence"/>
</dbReference>
<evidence type="ECO:0000313" key="2">
    <source>
        <dbReference type="Proteomes" id="UP000077002"/>
    </source>
</evidence>
<proteinExistence type="predicted"/>
<dbReference type="EMBL" id="LVKK01000092">
    <property type="protein sequence ID" value="OAG36406.1"/>
    <property type="molecule type" value="Genomic_DNA"/>
</dbReference>
<organism evidence="1 2">
    <name type="scientific">Fonsecaea monophora</name>
    <dbReference type="NCBI Taxonomy" id="254056"/>
    <lineage>
        <taxon>Eukaryota</taxon>
        <taxon>Fungi</taxon>
        <taxon>Dikarya</taxon>
        <taxon>Ascomycota</taxon>
        <taxon>Pezizomycotina</taxon>
        <taxon>Eurotiomycetes</taxon>
        <taxon>Chaetothyriomycetidae</taxon>
        <taxon>Chaetothyriales</taxon>
        <taxon>Herpotrichiellaceae</taxon>
        <taxon>Fonsecaea</taxon>
    </lineage>
</organism>
<sequence>MEISTPHVLARLPRPARHDANPRFGTVYAVRDGLKKRRKEICVAVDGDSLGLYEVPLHCILAQNKLLTEVQIQNGTILASYPVPPTTRYFGPPCSIHEDSQGQIRRRTYCATKRDMLRIESFQSSGDDTVRASQCVSVALDEQEYPVVLLEVLLRGREKELLVVQQNGTLTSFSEELNATLFKGVLCSKRHPNIKVLAIQHLTGSEALKTVLKQRPDLLSEVAPAGSYLAVAYCKTEHSTNPNSVFYGVWSVETIDRNLAAHRVSIYPLFDHELSLGGNNSKSLSPKDRSYTFNLRASNLFLRAGESFYSYDLTGLVPSLSSALHTGLNCSYEIMAISPAFAICSFDESIQLYDLKFQSVQAQIDARKGNLKRKRMRMAVQDRSGPIEFVAYYPHTARVIGWRRHQLLAIDISGSSSKRLLETGSKLLQNVGRGVSNHETLPSALDGRLSAIGSATIIPESTVGWQPVRQRLDQLAGTGDVAGFENAVINDIREAIMQSSALGGPSEDLPLDRMAVPDFKINYLLSKIFQVVATSKAQDNAPNPTETRLEIRIPSFKLILWLCRLGLLSAQHLGIAISSSPSGPGLTNVGVHAVARALLEADPSYNLLAECLESGFSPYVEEQAAIVQLLIQQALATSSGAAVPDADRRTDPVETDTPLSLAGSQVQALAVSATDTPWLPPQLQRSLIEALDRFGIAAASVISVNLKALLSHTEALALIQFLRQQLFQGGHTRSFQNLSLNADSLPTVKLTASIKILSACVDTIGPLGFFETLDHEDFMGNIIPDLVTEITHAKQSLEDVAELQGILRETLRYQESMRKQQAAGARVPFYGTGLPAPNPRPGAIVTLYSETAEGEEDLQPGPGLPLSLKVENVVSAVKIRNGGGQLKHRTVRQKKMLERKNKGRYSFERLAL</sequence>